<evidence type="ECO:0000256" key="1">
    <source>
        <dbReference type="ARBA" id="ARBA00004370"/>
    </source>
</evidence>
<organism evidence="7 8">
    <name type="scientific">Ketogulonicigenium vulgare (strain WSH-001)</name>
    <dbReference type="NCBI Taxonomy" id="759362"/>
    <lineage>
        <taxon>Bacteria</taxon>
        <taxon>Pseudomonadati</taxon>
        <taxon>Pseudomonadota</taxon>
        <taxon>Alphaproteobacteria</taxon>
        <taxon>Rhodobacterales</taxon>
        <taxon>Roseobacteraceae</taxon>
        <taxon>Ketogulonicigenium</taxon>
    </lineage>
</organism>
<keyword evidence="4 6" id="KW-1133">Transmembrane helix</keyword>
<evidence type="ECO:0000256" key="5">
    <source>
        <dbReference type="ARBA" id="ARBA00023136"/>
    </source>
</evidence>
<dbReference type="EMBL" id="CP002018">
    <property type="protein sequence ID" value="AEM40151.1"/>
    <property type="molecule type" value="Genomic_DNA"/>
</dbReference>
<dbReference type="PANTHER" id="PTHR23427">
    <property type="entry name" value="SURFEIT LOCUS PROTEIN"/>
    <property type="match status" value="1"/>
</dbReference>
<sequence length="225" mass="24228">MASFSRKLGFSLLFGLSGFAILIGLGIWQLERLQWKEAILAEISARIAAAPVPLPANPDPATDTRLAVTVAGDLPGQQLFVFAPLDGAGYRVIAAMQTDDGRRIMVDLGFVPQDQRAAPYVVENLQVTGNVHWPVEVDGFTPAPEGDVWYARDVTAMASALQTDPVLVIARETTPALPAQPWPVTTDGVKNDHLGYAITWFTLAAAWAAMTAAFVLRGTQSKKKD</sequence>
<dbReference type="PANTHER" id="PTHR23427:SF2">
    <property type="entry name" value="SURFEIT LOCUS PROTEIN 1"/>
    <property type="match status" value="1"/>
</dbReference>
<comment type="similarity">
    <text evidence="2 6">Belongs to the SURF1 family.</text>
</comment>
<keyword evidence="3 6" id="KW-0812">Transmembrane</keyword>
<dbReference type="RefSeq" id="WP_013383578.1">
    <property type="nucleotide sequence ID" value="NC_017384.1"/>
</dbReference>
<proteinExistence type="inferred from homology"/>
<dbReference type="InterPro" id="IPR045214">
    <property type="entry name" value="Surf1/Surf4"/>
</dbReference>
<dbReference type="CDD" id="cd06662">
    <property type="entry name" value="SURF1"/>
    <property type="match status" value="1"/>
</dbReference>
<dbReference type="PATRIC" id="fig|759362.5.peg.325"/>
<evidence type="ECO:0000256" key="2">
    <source>
        <dbReference type="ARBA" id="ARBA00007165"/>
    </source>
</evidence>
<evidence type="ECO:0000313" key="8">
    <source>
        <dbReference type="Proteomes" id="UP000000692"/>
    </source>
</evidence>
<dbReference type="eggNOG" id="COG3346">
    <property type="taxonomic scope" value="Bacteria"/>
</dbReference>
<comment type="subcellular location">
    <subcellularLocation>
        <location evidence="6">Cell membrane</location>
        <topology evidence="6">Multi-pass membrane protein</topology>
    </subcellularLocation>
    <subcellularLocation>
        <location evidence="1">Membrane</location>
    </subcellularLocation>
</comment>
<dbReference type="KEGG" id="kvl:KVU_0312"/>
<dbReference type="PROSITE" id="PS50895">
    <property type="entry name" value="SURF1"/>
    <property type="match status" value="1"/>
</dbReference>
<feature type="transmembrane region" description="Helical" evidence="6">
    <location>
        <begin position="194"/>
        <end position="216"/>
    </location>
</feature>
<dbReference type="OrthoDB" id="6079986at2"/>
<dbReference type="GO" id="GO:0005886">
    <property type="term" value="C:plasma membrane"/>
    <property type="evidence" value="ECO:0007669"/>
    <property type="project" value="UniProtKB-SubCell"/>
</dbReference>
<evidence type="ECO:0000256" key="3">
    <source>
        <dbReference type="ARBA" id="ARBA00022692"/>
    </source>
</evidence>
<keyword evidence="6" id="KW-1003">Cell membrane</keyword>
<evidence type="ECO:0000256" key="6">
    <source>
        <dbReference type="RuleBase" id="RU363076"/>
    </source>
</evidence>
<evidence type="ECO:0000256" key="4">
    <source>
        <dbReference type="ARBA" id="ARBA00022989"/>
    </source>
</evidence>
<evidence type="ECO:0000313" key="7">
    <source>
        <dbReference type="EMBL" id="AEM40151.1"/>
    </source>
</evidence>
<feature type="transmembrane region" description="Helical" evidence="6">
    <location>
        <begin position="12"/>
        <end position="30"/>
    </location>
</feature>
<name>F9Y9G9_KETVW</name>
<dbReference type="Proteomes" id="UP000000692">
    <property type="component" value="Chromosome"/>
</dbReference>
<keyword evidence="8" id="KW-1185">Reference proteome</keyword>
<reference evidence="7 8" key="1">
    <citation type="journal article" date="2011" name="J. Bacteriol.">
        <title>Complete genome sequence of the industrial strain Ketogulonicigenium vulgare WSH-001.</title>
        <authorList>
            <person name="Liu L."/>
            <person name="Li Y."/>
            <person name="Zhang J."/>
            <person name="Zhou Z."/>
            <person name="Liu J."/>
            <person name="Li X."/>
            <person name="Zhou J."/>
            <person name="Du G."/>
            <person name="Wang L."/>
            <person name="Chen J."/>
        </authorList>
    </citation>
    <scope>NUCLEOTIDE SEQUENCE [LARGE SCALE GENOMIC DNA]</scope>
    <source>
        <strain evidence="7 8">WSH-001</strain>
    </source>
</reference>
<dbReference type="Pfam" id="PF02104">
    <property type="entry name" value="SURF1"/>
    <property type="match status" value="1"/>
</dbReference>
<keyword evidence="5 6" id="KW-0472">Membrane</keyword>
<dbReference type="HOGENOM" id="CLU_047737_4_1_5"/>
<protein>
    <recommendedName>
        <fullName evidence="6">SURF1-like protein</fullName>
    </recommendedName>
</protein>
<accession>F9Y9G9</accession>
<gene>
    <name evidence="7" type="primary">surf-1</name>
    <name evidence="7" type="ordered locus">KVU_0312</name>
</gene>
<dbReference type="AlphaFoldDB" id="F9Y9G9"/>
<dbReference type="InterPro" id="IPR002994">
    <property type="entry name" value="Surf1/Shy1"/>
</dbReference>